<protein>
    <submittedName>
        <fullName evidence="1">Uncharacterized protein</fullName>
    </submittedName>
</protein>
<keyword evidence="2" id="KW-1185">Reference proteome</keyword>
<dbReference type="OrthoDB" id="351303at2157"/>
<proteinExistence type="predicted"/>
<accession>A0A6B0GHF5</accession>
<gene>
    <name evidence="1" type="ORF">GQS65_05920</name>
</gene>
<comment type="caution">
    <text evidence="1">The sequence shown here is derived from an EMBL/GenBank/DDBJ whole genome shotgun (WGS) entry which is preliminary data.</text>
</comment>
<dbReference type="RefSeq" id="WP_158203752.1">
    <property type="nucleotide sequence ID" value="NZ_WSZK01000013.1"/>
</dbReference>
<dbReference type="AlphaFoldDB" id="A0A6B0GHF5"/>
<organism evidence="1 2">
    <name type="scientific">Halomarina oriensis</name>
    <dbReference type="NCBI Taxonomy" id="671145"/>
    <lineage>
        <taxon>Archaea</taxon>
        <taxon>Methanobacteriati</taxon>
        <taxon>Methanobacteriota</taxon>
        <taxon>Stenosarchaea group</taxon>
        <taxon>Halobacteria</taxon>
        <taxon>Halobacteriales</taxon>
        <taxon>Natronomonadaceae</taxon>
        <taxon>Halomarina</taxon>
    </lineage>
</organism>
<dbReference type="Proteomes" id="UP000451471">
    <property type="component" value="Unassembled WGS sequence"/>
</dbReference>
<sequence length="242" mass="26896">MFERPSYPVAVQVPTTAYIPETTIYFDNPAERPRGDTKAWAVDEALDGLSDAVDAIVAEYPVEREALTLLSLDVVEVPTHFVTTNADSGAPHVKPSLYERQGEMRIAHFQRDGALSATAVREELSETLPGQSRSPIQLTAVEHVTAKPFRQGQQSQGSAGIARYYTERDAENVDDLSLTPAIYRLQHLARDGDRSRPLRPSLSNLEDLLPVMSRQADDLLRPVTFAGEELERSVFHAEEVLR</sequence>
<dbReference type="EMBL" id="WSZK01000013">
    <property type="protein sequence ID" value="MWG34030.1"/>
    <property type="molecule type" value="Genomic_DNA"/>
</dbReference>
<evidence type="ECO:0000313" key="1">
    <source>
        <dbReference type="EMBL" id="MWG34030.1"/>
    </source>
</evidence>
<reference evidence="1 2" key="1">
    <citation type="submission" date="2019-12" db="EMBL/GenBank/DDBJ databases">
        <title>Halocatena pleomorpha gen. nov. sp. nov., an extremely halophilic archaeon of family Halobacteriaceae isolated from saltpan soil.</title>
        <authorList>
            <person name="Pal Y."/>
            <person name="Verma A."/>
            <person name="Krishnamurthi S."/>
            <person name="Kumar P."/>
        </authorList>
    </citation>
    <scope>NUCLEOTIDE SEQUENCE [LARGE SCALE GENOMIC DNA]</scope>
    <source>
        <strain evidence="1 2">JCM 16495</strain>
    </source>
</reference>
<name>A0A6B0GHF5_9EURY</name>
<evidence type="ECO:0000313" key="2">
    <source>
        <dbReference type="Proteomes" id="UP000451471"/>
    </source>
</evidence>